<evidence type="ECO:0000256" key="7">
    <source>
        <dbReference type="ARBA" id="ARBA00022490"/>
    </source>
</evidence>
<feature type="binding site" evidence="16">
    <location>
        <begin position="91"/>
        <end position="94"/>
    </location>
    <ligand>
        <name>substrate</name>
    </ligand>
</feature>
<evidence type="ECO:0000256" key="12">
    <source>
        <dbReference type="ARBA" id="ARBA00022958"/>
    </source>
</evidence>
<protein>
    <recommendedName>
        <fullName evidence="15 16">Type III pantothenate kinase</fullName>
        <ecNumber evidence="6 16">2.7.1.33</ecNumber>
    </recommendedName>
    <alternativeName>
        <fullName evidence="16">PanK-III</fullName>
    </alternativeName>
    <alternativeName>
        <fullName evidence="16">Pantothenic acid kinase</fullName>
    </alternativeName>
</protein>
<comment type="pathway">
    <text evidence="4 16">Cofactor biosynthesis; coenzyme A biosynthesis; CoA from (R)-pantothenate: step 1/5.</text>
</comment>
<feature type="active site" description="Proton acceptor" evidence="16">
    <location>
        <position position="93"/>
    </location>
</feature>
<keyword evidence="10 16" id="KW-0418">Kinase</keyword>
<organism evidence="17 18">
    <name type="scientific">Catenovulum adriaticum</name>
    <dbReference type="NCBI Taxonomy" id="2984846"/>
    <lineage>
        <taxon>Bacteria</taxon>
        <taxon>Pseudomonadati</taxon>
        <taxon>Pseudomonadota</taxon>
        <taxon>Gammaproteobacteria</taxon>
        <taxon>Alteromonadales</taxon>
        <taxon>Alteromonadaceae</taxon>
        <taxon>Catenovulum</taxon>
    </lineage>
</organism>
<reference evidence="17" key="1">
    <citation type="submission" date="2022-10" db="EMBL/GenBank/DDBJ databases">
        <title>Catenovulum adriacola sp. nov. isolated in the Harbour of Susak.</title>
        <authorList>
            <person name="Schoch T."/>
            <person name="Reich S.J."/>
            <person name="Stoeferle S."/>
            <person name="Flaiz M."/>
            <person name="Kazda M."/>
            <person name="Riedel C.U."/>
            <person name="Duerre P."/>
        </authorList>
    </citation>
    <scope>NUCLEOTIDE SEQUENCE</scope>
    <source>
        <strain evidence="17">TS8</strain>
    </source>
</reference>
<dbReference type="InterPro" id="IPR004619">
    <property type="entry name" value="Type_III_PanK"/>
</dbReference>
<dbReference type="InterPro" id="IPR043129">
    <property type="entry name" value="ATPase_NBD"/>
</dbReference>
<dbReference type="HAMAP" id="MF_01274">
    <property type="entry name" value="Pantothen_kinase_3"/>
    <property type="match status" value="1"/>
</dbReference>
<evidence type="ECO:0000256" key="9">
    <source>
        <dbReference type="ARBA" id="ARBA00022741"/>
    </source>
</evidence>
<keyword evidence="11 16" id="KW-0067">ATP-binding</keyword>
<evidence type="ECO:0000256" key="14">
    <source>
        <dbReference type="ARBA" id="ARBA00038036"/>
    </source>
</evidence>
<comment type="subunit">
    <text evidence="5 16">Homodimer.</text>
</comment>
<dbReference type="Pfam" id="PF03309">
    <property type="entry name" value="Pan_kinase"/>
    <property type="match status" value="1"/>
</dbReference>
<comment type="similarity">
    <text evidence="14 16">Belongs to the type III pantothenate kinase family.</text>
</comment>
<dbReference type="Proteomes" id="UP001163726">
    <property type="component" value="Chromosome"/>
</dbReference>
<keyword evidence="9 16" id="KW-0547">Nucleotide-binding</keyword>
<comment type="function">
    <text evidence="16">Catalyzes the phosphorylation of pantothenate (Pan), the first step in CoA biosynthesis.</text>
</comment>
<keyword evidence="8 16" id="KW-0808">Transferase</keyword>
<evidence type="ECO:0000256" key="6">
    <source>
        <dbReference type="ARBA" id="ARBA00012102"/>
    </source>
</evidence>
<feature type="binding site" evidence="16">
    <location>
        <position position="113"/>
    </location>
    <ligand>
        <name>K(+)</name>
        <dbReference type="ChEBI" id="CHEBI:29103"/>
    </ligand>
</feature>
<proteinExistence type="inferred from homology"/>
<dbReference type="GO" id="GO:0004594">
    <property type="term" value="F:pantothenate kinase activity"/>
    <property type="evidence" value="ECO:0007669"/>
    <property type="project" value="UniProtKB-EC"/>
</dbReference>
<evidence type="ECO:0000256" key="8">
    <source>
        <dbReference type="ARBA" id="ARBA00022679"/>
    </source>
</evidence>
<dbReference type="SUPFAM" id="SSF53067">
    <property type="entry name" value="Actin-like ATPase domain"/>
    <property type="match status" value="2"/>
</dbReference>
<evidence type="ECO:0000313" key="18">
    <source>
        <dbReference type="Proteomes" id="UP001163726"/>
    </source>
</evidence>
<accession>A0ABY7AMC5</accession>
<evidence type="ECO:0000256" key="16">
    <source>
        <dbReference type="HAMAP-Rule" id="MF_01274"/>
    </source>
</evidence>
<evidence type="ECO:0000313" key="17">
    <source>
        <dbReference type="EMBL" id="WAJ70644.1"/>
    </source>
</evidence>
<name>A0ABY7AMC5_9ALTE</name>
<feature type="binding site" evidence="16">
    <location>
        <position position="168"/>
    </location>
    <ligand>
        <name>substrate</name>
    </ligand>
</feature>
<dbReference type="PANTHER" id="PTHR34265">
    <property type="entry name" value="TYPE III PANTOTHENATE KINASE"/>
    <property type="match status" value="1"/>
</dbReference>
<dbReference type="EMBL" id="CP109965">
    <property type="protein sequence ID" value="WAJ70644.1"/>
    <property type="molecule type" value="Genomic_DNA"/>
</dbReference>
<feature type="binding site" evidence="16">
    <location>
        <position position="84"/>
    </location>
    <ligand>
        <name>substrate</name>
    </ligand>
</feature>
<comment type="cofactor">
    <cofactor evidence="2">
        <name>K(+)</name>
        <dbReference type="ChEBI" id="CHEBI:29103"/>
    </cofactor>
</comment>
<keyword evidence="18" id="KW-1185">Reference proteome</keyword>
<feature type="binding site" evidence="16">
    <location>
        <position position="116"/>
    </location>
    <ligand>
        <name>ATP</name>
        <dbReference type="ChEBI" id="CHEBI:30616"/>
    </ligand>
</feature>
<feature type="binding site" evidence="16">
    <location>
        <begin position="7"/>
        <end position="14"/>
    </location>
    <ligand>
        <name>ATP</name>
        <dbReference type="ChEBI" id="CHEBI:30616"/>
    </ligand>
</feature>
<dbReference type="NCBIfam" id="TIGR00671">
    <property type="entry name" value="baf"/>
    <property type="match status" value="1"/>
</dbReference>
<dbReference type="EC" id="2.7.1.33" evidence="6 16"/>
<dbReference type="PANTHER" id="PTHR34265:SF1">
    <property type="entry name" value="TYPE III PANTOTHENATE KINASE"/>
    <property type="match status" value="1"/>
</dbReference>
<evidence type="ECO:0000256" key="13">
    <source>
        <dbReference type="ARBA" id="ARBA00022993"/>
    </source>
</evidence>
<keyword evidence="7 16" id="KW-0963">Cytoplasm</keyword>
<keyword evidence="12 16" id="KW-0630">Potassium</keyword>
<keyword evidence="16" id="KW-0479">Metal-binding</keyword>
<evidence type="ECO:0000256" key="15">
    <source>
        <dbReference type="ARBA" id="ARBA00040883"/>
    </source>
</evidence>
<evidence type="ECO:0000256" key="4">
    <source>
        <dbReference type="ARBA" id="ARBA00005225"/>
    </source>
</evidence>
<comment type="cofactor">
    <cofactor evidence="16">
        <name>NH4(+)</name>
        <dbReference type="ChEBI" id="CHEBI:28938"/>
    </cofactor>
    <cofactor evidence="16">
        <name>K(+)</name>
        <dbReference type="ChEBI" id="CHEBI:29103"/>
    </cofactor>
    <text evidence="16">A monovalent cation. Ammonium or potassium.</text>
</comment>
<comment type="catalytic activity">
    <reaction evidence="1 16">
        <text>(R)-pantothenate + ATP = (R)-4'-phosphopantothenate + ADP + H(+)</text>
        <dbReference type="Rhea" id="RHEA:16373"/>
        <dbReference type="ChEBI" id="CHEBI:10986"/>
        <dbReference type="ChEBI" id="CHEBI:15378"/>
        <dbReference type="ChEBI" id="CHEBI:29032"/>
        <dbReference type="ChEBI" id="CHEBI:30616"/>
        <dbReference type="ChEBI" id="CHEBI:456216"/>
        <dbReference type="EC" id="2.7.1.33"/>
    </reaction>
</comment>
<evidence type="ECO:0000256" key="10">
    <source>
        <dbReference type="ARBA" id="ARBA00022777"/>
    </source>
</evidence>
<comment type="subcellular location">
    <subcellularLocation>
        <location evidence="3 16">Cytoplasm</location>
    </subcellularLocation>
</comment>
<evidence type="ECO:0000256" key="5">
    <source>
        <dbReference type="ARBA" id="ARBA00011738"/>
    </source>
</evidence>
<sequence length="237" mass="25849">MSILLVDEGNTRAKFGLVDKTATSFNVKILSFDELAQNKITEVIFASVKSADNSILKQVAKMLPNANIKQLQTQANAFGLKNAYQVVNRLGVDRWLAMLGSKTLTSNAFMVIDAGTAVTIDAVTAQGQHLGGWILPNVTFSAQSLAKRSGKIELTDKYNPAINLGNITERCIFNGLYASHIALVKSLAQDLTTKYQKVDIFLAGGDCDIYQTLLKSQKIQAKIETNLIFKGMGLFIN</sequence>
<keyword evidence="13 16" id="KW-0173">Coenzyme A biosynthesis</keyword>
<dbReference type="CDD" id="cd24015">
    <property type="entry name" value="ASKHA_NBD_PanK-III"/>
    <property type="match status" value="1"/>
</dbReference>
<evidence type="ECO:0000256" key="11">
    <source>
        <dbReference type="ARBA" id="ARBA00022840"/>
    </source>
</evidence>
<evidence type="ECO:0000256" key="2">
    <source>
        <dbReference type="ARBA" id="ARBA00001958"/>
    </source>
</evidence>
<evidence type="ECO:0000256" key="3">
    <source>
        <dbReference type="ARBA" id="ARBA00004496"/>
    </source>
</evidence>
<dbReference type="RefSeq" id="WP_268074994.1">
    <property type="nucleotide sequence ID" value="NZ_CP109965.1"/>
</dbReference>
<gene>
    <name evidence="16" type="primary">coaX</name>
    <name evidence="17" type="ORF">OLW01_02165</name>
</gene>
<dbReference type="Gene3D" id="3.30.420.40">
    <property type="match status" value="2"/>
</dbReference>
<evidence type="ECO:0000256" key="1">
    <source>
        <dbReference type="ARBA" id="ARBA00001206"/>
    </source>
</evidence>